<dbReference type="Proteomes" id="UP000887565">
    <property type="component" value="Unplaced"/>
</dbReference>
<accession>A0A915K7T5</accession>
<protein>
    <submittedName>
        <fullName evidence="3">Uncharacterized protein</fullName>
    </submittedName>
</protein>
<reference evidence="3" key="1">
    <citation type="submission" date="2022-11" db="UniProtKB">
        <authorList>
            <consortium name="WormBaseParasite"/>
        </authorList>
    </citation>
    <scope>IDENTIFICATION</scope>
</reference>
<feature type="compositionally biased region" description="Basic and acidic residues" evidence="1">
    <location>
        <begin position="10"/>
        <end position="29"/>
    </location>
</feature>
<name>A0A915K7T5_ROMCU</name>
<proteinExistence type="predicted"/>
<organism evidence="2 3">
    <name type="scientific">Romanomermis culicivorax</name>
    <name type="common">Nematode worm</name>
    <dbReference type="NCBI Taxonomy" id="13658"/>
    <lineage>
        <taxon>Eukaryota</taxon>
        <taxon>Metazoa</taxon>
        <taxon>Ecdysozoa</taxon>
        <taxon>Nematoda</taxon>
        <taxon>Enoplea</taxon>
        <taxon>Dorylaimia</taxon>
        <taxon>Mermithida</taxon>
        <taxon>Mermithoidea</taxon>
        <taxon>Mermithidae</taxon>
        <taxon>Romanomermis</taxon>
    </lineage>
</organism>
<evidence type="ECO:0000256" key="1">
    <source>
        <dbReference type="SAM" id="MobiDB-lite"/>
    </source>
</evidence>
<keyword evidence="2" id="KW-1185">Reference proteome</keyword>
<feature type="region of interest" description="Disordered" evidence="1">
    <location>
        <begin position="162"/>
        <end position="182"/>
    </location>
</feature>
<sequence>MKKVTRRKKQDRESRKEERKDNVKKNKKERIVRIEKNKDKEVKAKKDEKPVKTWLSKYTAFMTDRNRATVTICLHGMTTSQGGLECTLLNSMSEIQTPENIAVVKKFLNKKNYEAELGNVSKYKGGTLLGGLGQLAGTWAPDKKTEINARADVSNVVFAHINDPSNQDPERLSKTATTLAAR</sequence>
<evidence type="ECO:0000313" key="2">
    <source>
        <dbReference type="Proteomes" id="UP000887565"/>
    </source>
</evidence>
<dbReference type="AlphaFoldDB" id="A0A915K7T5"/>
<evidence type="ECO:0000313" key="3">
    <source>
        <dbReference type="WBParaSite" id="nRc.2.0.1.t34249-RA"/>
    </source>
</evidence>
<feature type="region of interest" description="Disordered" evidence="1">
    <location>
        <begin position="1"/>
        <end position="29"/>
    </location>
</feature>
<dbReference type="WBParaSite" id="nRc.2.0.1.t34249-RA">
    <property type="protein sequence ID" value="nRc.2.0.1.t34249-RA"/>
    <property type="gene ID" value="nRc.2.0.1.g34249"/>
</dbReference>